<keyword evidence="1" id="KW-0238">DNA-binding</keyword>
<gene>
    <name evidence="3" type="ORF">CF165_31435</name>
</gene>
<reference evidence="4" key="1">
    <citation type="submission" date="2017-07" db="EMBL/GenBank/DDBJ databases">
        <title>Comparative genome mining reveals phylogenetic distribution patterns of secondary metabolites in Amycolatopsis.</title>
        <authorList>
            <person name="Adamek M."/>
            <person name="Alanjary M."/>
            <person name="Sales-Ortells H."/>
            <person name="Goodfellow M."/>
            <person name="Bull A.T."/>
            <person name="Kalinowski J."/>
            <person name="Ziemert N."/>
        </authorList>
    </citation>
    <scope>NUCLEOTIDE SEQUENCE [LARGE SCALE GENOMIC DNA]</scope>
    <source>
        <strain evidence="4">H5</strain>
    </source>
</reference>
<dbReference type="Proteomes" id="UP000215199">
    <property type="component" value="Unassembled WGS sequence"/>
</dbReference>
<dbReference type="InterPro" id="IPR051677">
    <property type="entry name" value="AfsR-DnrI-RedD_regulator"/>
</dbReference>
<dbReference type="Gene3D" id="1.10.10.10">
    <property type="entry name" value="Winged helix-like DNA-binding domain superfamily/Winged helix DNA-binding domain"/>
    <property type="match status" value="1"/>
</dbReference>
<dbReference type="PANTHER" id="PTHR35807:SF1">
    <property type="entry name" value="TRANSCRIPTIONAL REGULATOR REDD"/>
    <property type="match status" value="1"/>
</dbReference>
<dbReference type="GO" id="GO:0000160">
    <property type="term" value="P:phosphorelay signal transduction system"/>
    <property type="evidence" value="ECO:0007669"/>
    <property type="project" value="InterPro"/>
</dbReference>
<dbReference type="Pfam" id="PF00486">
    <property type="entry name" value="Trans_reg_C"/>
    <property type="match status" value="1"/>
</dbReference>
<comment type="caution">
    <text evidence="3">The sequence shown here is derived from an EMBL/GenBank/DDBJ whole genome shotgun (WGS) entry which is preliminary data.</text>
</comment>
<dbReference type="AlphaFoldDB" id="A0A229SVV9"/>
<evidence type="ECO:0000256" key="1">
    <source>
        <dbReference type="ARBA" id="ARBA00023125"/>
    </source>
</evidence>
<feature type="domain" description="OmpR/PhoB-type" evidence="2">
    <location>
        <begin position="15"/>
        <end position="99"/>
    </location>
</feature>
<dbReference type="EMBL" id="NMUL01000038">
    <property type="protein sequence ID" value="OXM62900.1"/>
    <property type="molecule type" value="Genomic_DNA"/>
</dbReference>
<dbReference type="PANTHER" id="PTHR35807">
    <property type="entry name" value="TRANSCRIPTIONAL REGULATOR REDD-RELATED"/>
    <property type="match status" value="1"/>
</dbReference>
<evidence type="ECO:0000313" key="4">
    <source>
        <dbReference type="Proteomes" id="UP000215199"/>
    </source>
</evidence>
<dbReference type="OrthoDB" id="4336084at2"/>
<dbReference type="InterPro" id="IPR016032">
    <property type="entry name" value="Sig_transdc_resp-reg_C-effctor"/>
</dbReference>
<dbReference type="RefSeq" id="WP_093951211.1">
    <property type="nucleotide sequence ID" value="NZ_NMUL01000038.1"/>
</dbReference>
<organism evidence="3 4">
    <name type="scientific">Amycolatopsis vastitatis</name>
    <dbReference type="NCBI Taxonomy" id="1905142"/>
    <lineage>
        <taxon>Bacteria</taxon>
        <taxon>Bacillati</taxon>
        <taxon>Actinomycetota</taxon>
        <taxon>Actinomycetes</taxon>
        <taxon>Pseudonocardiales</taxon>
        <taxon>Pseudonocardiaceae</taxon>
        <taxon>Amycolatopsis</taxon>
    </lineage>
</organism>
<protein>
    <recommendedName>
        <fullName evidence="2">OmpR/PhoB-type domain-containing protein</fullName>
    </recommendedName>
</protein>
<keyword evidence="4" id="KW-1185">Reference proteome</keyword>
<accession>A0A229SVV9</accession>
<dbReference type="InterPro" id="IPR036388">
    <property type="entry name" value="WH-like_DNA-bd_sf"/>
</dbReference>
<proteinExistence type="predicted"/>
<dbReference type="SMART" id="SM00862">
    <property type="entry name" value="Trans_reg_C"/>
    <property type="match status" value="1"/>
</dbReference>
<sequence>MKYQVLGPVAAILGDRPVPLGGPKPRAVLAALLSQANQFVSEQRLYSLVWGDRPPATVRGRLQICVSGLRKLLGRRCGAPLAVLFTRHRQTPIVRGSRLRRVR</sequence>
<name>A0A229SVV9_9PSEU</name>
<evidence type="ECO:0000313" key="3">
    <source>
        <dbReference type="EMBL" id="OXM62900.1"/>
    </source>
</evidence>
<dbReference type="GO" id="GO:0003677">
    <property type="term" value="F:DNA binding"/>
    <property type="evidence" value="ECO:0007669"/>
    <property type="project" value="UniProtKB-KW"/>
</dbReference>
<dbReference type="GO" id="GO:0006355">
    <property type="term" value="P:regulation of DNA-templated transcription"/>
    <property type="evidence" value="ECO:0007669"/>
    <property type="project" value="InterPro"/>
</dbReference>
<dbReference type="InterPro" id="IPR001867">
    <property type="entry name" value="OmpR/PhoB-type_DNA-bd"/>
</dbReference>
<dbReference type="SUPFAM" id="SSF46894">
    <property type="entry name" value="C-terminal effector domain of the bipartite response regulators"/>
    <property type="match status" value="1"/>
</dbReference>
<evidence type="ECO:0000259" key="2">
    <source>
        <dbReference type="SMART" id="SM00862"/>
    </source>
</evidence>